<dbReference type="OrthoDB" id="4161001at2759"/>
<sequence>MPYNPYARRSVKSLPTCRHPGHIQTWPLTFSPNMLNRPMAPPPLNLPFRGPPMYVASIDTDNTSSSETESQAPMPSMNGIETISSLDESRITRRNPQGLRDSAGHRAYGIEQARDTVWDAFGNKSLPPEETSLMIRRLEKRADERIQRTYAAGQALGEVREGAVVLRVGITFMPGADKPQVNRLEQTSATGREPDQKDSLWRVNTAGSLLSIWEVSQNLSIMERDQTSEIAKRARARRLRSDHGSYPNFGKAVQFHGQSYDAVTIDSAEVKIVNDLRDNSQQWDVESTLVEVDGSSVVGLMVNYKHLISRGGPEMTFEQTKSLLETMIEDARRLCTRSPILFRMSTRARIAASKNTRYGVDHGNHYFQTLTTSKGIQQTISLSASYFNSLDPTGTNDKTQRFIRPRFLQMIVLLLSLLNDDDLFEIAEFLETTYGLKADRPSLELLFLKVLPLMSINSNVFIKSMIPAYEGYGLPEPSNDSNHRHYWHHFLHRILQRGYILPGRIPDLGADEDSWIVKWPVDGFKSSVVFNNLQYSGSGPHARCRTFNDIPPIELHPEGEAGEIHVVMNNGDTYSIDADDLERMTCMMPGSYTIQEATQDGRLFDFEVQEVVLNQNAMEAIRILNGLIRTVNELLTSNLTRGSRLMRRMSTRKSSGGLALCDELSGFPRVTSNRAVLGQDVLAVAYKSDGRKITRKDAIRNISRTCHHITAFTDYYQRGLSSISTPAQSQQLRSTLDSIAAQVQQAQSMRHQMESNAELSDEPIAKVLYPGSTNANYIKEWHGYQARKTGDRLHIDGKRSIVSSMVWLSDSIIEVSLEHYPAKYIVSPLGPVEEASRGDEIQEGDIAILCGHYMVVAVKNPPGSQGERELCMTNWLRIESEEQKVVTRRGMNRRIQQLPTTGLSVFC</sequence>
<protein>
    <submittedName>
        <fullName evidence="2">Uncharacterized protein</fullName>
    </submittedName>
</protein>
<gene>
    <name evidence="2" type="ORF">K402DRAFT_210702</name>
</gene>
<dbReference type="Proteomes" id="UP000800041">
    <property type="component" value="Unassembled WGS sequence"/>
</dbReference>
<evidence type="ECO:0000256" key="1">
    <source>
        <dbReference type="SAM" id="MobiDB-lite"/>
    </source>
</evidence>
<evidence type="ECO:0000313" key="3">
    <source>
        <dbReference type="Proteomes" id="UP000800041"/>
    </source>
</evidence>
<proteinExistence type="predicted"/>
<reference evidence="2" key="1">
    <citation type="journal article" date="2020" name="Stud. Mycol.">
        <title>101 Dothideomycetes genomes: a test case for predicting lifestyles and emergence of pathogens.</title>
        <authorList>
            <person name="Haridas S."/>
            <person name="Albert R."/>
            <person name="Binder M."/>
            <person name="Bloem J."/>
            <person name="Labutti K."/>
            <person name="Salamov A."/>
            <person name="Andreopoulos B."/>
            <person name="Baker S."/>
            <person name="Barry K."/>
            <person name="Bills G."/>
            <person name="Bluhm B."/>
            <person name="Cannon C."/>
            <person name="Castanera R."/>
            <person name="Culley D."/>
            <person name="Daum C."/>
            <person name="Ezra D."/>
            <person name="Gonzalez J."/>
            <person name="Henrissat B."/>
            <person name="Kuo A."/>
            <person name="Liang C."/>
            <person name="Lipzen A."/>
            <person name="Lutzoni F."/>
            <person name="Magnuson J."/>
            <person name="Mondo S."/>
            <person name="Nolan M."/>
            <person name="Ohm R."/>
            <person name="Pangilinan J."/>
            <person name="Park H.-J."/>
            <person name="Ramirez L."/>
            <person name="Alfaro M."/>
            <person name="Sun H."/>
            <person name="Tritt A."/>
            <person name="Yoshinaga Y."/>
            <person name="Zwiers L.-H."/>
            <person name="Turgeon B."/>
            <person name="Goodwin S."/>
            <person name="Spatafora J."/>
            <person name="Crous P."/>
            <person name="Grigoriev I."/>
        </authorList>
    </citation>
    <scope>NUCLEOTIDE SEQUENCE</scope>
    <source>
        <strain evidence="2">CBS 113979</strain>
    </source>
</reference>
<organism evidence="2 3">
    <name type="scientific">Aulographum hederae CBS 113979</name>
    <dbReference type="NCBI Taxonomy" id="1176131"/>
    <lineage>
        <taxon>Eukaryota</taxon>
        <taxon>Fungi</taxon>
        <taxon>Dikarya</taxon>
        <taxon>Ascomycota</taxon>
        <taxon>Pezizomycotina</taxon>
        <taxon>Dothideomycetes</taxon>
        <taxon>Pleosporomycetidae</taxon>
        <taxon>Aulographales</taxon>
        <taxon>Aulographaceae</taxon>
    </lineage>
</organism>
<feature type="region of interest" description="Disordered" evidence="1">
    <location>
        <begin position="179"/>
        <end position="198"/>
    </location>
</feature>
<dbReference type="AlphaFoldDB" id="A0A6G1GNA9"/>
<dbReference type="EMBL" id="ML977187">
    <property type="protein sequence ID" value="KAF1982218.1"/>
    <property type="molecule type" value="Genomic_DNA"/>
</dbReference>
<keyword evidence="3" id="KW-1185">Reference proteome</keyword>
<evidence type="ECO:0000313" key="2">
    <source>
        <dbReference type="EMBL" id="KAF1982218.1"/>
    </source>
</evidence>
<accession>A0A6G1GNA9</accession>
<name>A0A6G1GNA9_9PEZI</name>